<protein>
    <submittedName>
        <fullName evidence="1">Major capsid protein</fullName>
    </submittedName>
</protein>
<evidence type="ECO:0000313" key="1">
    <source>
        <dbReference type="EMBL" id="DAF64076.1"/>
    </source>
</evidence>
<dbReference type="EMBL" id="BK032850">
    <property type="protein sequence ID" value="DAF64076.1"/>
    <property type="molecule type" value="Genomic_DNA"/>
</dbReference>
<accession>A0A8S5TL81</accession>
<proteinExistence type="predicted"/>
<reference evidence="1" key="1">
    <citation type="journal article" date="2021" name="Proc. Natl. Acad. Sci. U.S.A.">
        <title>A Catalog of Tens of Thousands of Viruses from Human Metagenomes Reveals Hidden Associations with Chronic Diseases.</title>
        <authorList>
            <person name="Tisza M.J."/>
            <person name="Buck C.B."/>
        </authorList>
    </citation>
    <scope>NUCLEOTIDE SEQUENCE</scope>
    <source>
        <strain evidence="1">CtO1718</strain>
    </source>
</reference>
<organism evidence="1">
    <name type="scientific">Podoviridae sp. ctO1718</name>
    <dbReference type="NCBI Taxonomy" id="2827733"/>
    <lineage>
        <taxon>Viruses</taxon>
        <taxon>Duplodnaviria</taxon>
        <taxon>Heunggongvirae</taxon>
        <taxon>Uroviricota</taxon>
        <taxon>Caudoviricetes</taxon>
    </lineage>
</organism>
<sequence length="376" mass="40766">MAGGKNLATKYSNKVDERFTKQSQAMMALNNDYEFTGVETVKVYSIPVVPLKDYSRSGSNRYGTPDDLQRNVQTMTVKKDRAFTFIIDKGDKLQSQMVMDSGKALSRQTNEVMIPEFDAYCFKTLADAATEAGNSDSTAPTKNNAYELFLKGMESLGDNNVPDQGRVAFCSYAFANLLKQDSAFMKYGNTSQEMLIKGVIGEVDGAKIVKVPSSRLPAGCAFILCHPLAATAPKQLEEFKTHDNPPGISGWLCEGRFIYDCFVLDEKVGGIYYQGGGKLKKLTVQSVGTATGKSTISLIPGQHDSNGKKWYYNTAATKGALLGATQGTAITKASWTELTAATLEISVTSGHKFIEIVEVDSADKPLAHTITKLNAG</sequence>
<name>A0A8S5TL81_9CAUD</name>